<dbReference type="EMBL" id="CP000805">
    <property type="protein sequence ID" value="ACD71285.1"/>
    <property type="molecule type" value="Genomic_DNA"/>
</dbReference>
<dbReference type="GeneID" id="93876624"/>
<dbReference type="Proteomes" id="UP000001202">
    <property type="component" value="Chromosome"/>
</dbReference>
<proteinExistence type="predicted"/>
<evidence type="ECO:0000313" key="2">
    <source>
        <dbReference type="Proteomes" id="UP000001202"/>
    </source>
</evidence>
<name>A0A0H3BLH4_TREPS</name>
<gene>
    <name evidence="1" type="ordered locus">TPASS_0869</name>
</gene>
<protein>
    <submittedName>
        <fullName evidence="1">Uncharacterized protein</fullName>
    </submittedName>
</protein>
<evidence type="ECO:0000313" key="1">
    <source>
        <dbReference type="EMBL" id="ACD71285.1"/>
    </source>
</evidence>
<sequence length="78" mass="8735">MRSCPKRARGVHWATGAALWCPSRMIFEKISPLQAFVWAVLRLFLKSFRTVFRGAVRAGCGVLACVRAYGFPPYGSKE</sequence>
<dbReference type="KEGG" id="tpp:TPASS_0869"/>
<reference evidence="1 2" key="1">
    <citation type="journal article" date="2008" name="BMC Microbiol.">
        <title>Complete genome sequence of Treponema pallidum ssp. pallidum strain SS14 determined with oligonucleotide arrays.</title>
        <authorList>
            <person name="Matejkova P."/>
            <person name="Strouhal M."/>
            <person name="Smajs D."/>
            <person name="Norris S.J."/>
            <person name="Palzkill T."/>
            <person name="Petrosino J.F."/>
            <person name="Sodergren E."/>
            <person name="Norton J.E."/>
            <person name="Singh J."/>
            <person name="Richmond T.A."/>
            <person name="Molla M.N."/>
            <person name="Albert T.J."/>
            <person name="Weinstock G.M."/>
        </authorList>
    </citation>
    <scope>NUCLEOTIDE SEQUENCE [LARGE SCALE GENOMIC DNA]</scope>
    <source>
        <strain evidence="1 2">SS14</strain>
    </source>
</reference>
<dbReference type="PATRIC" id="fig|455434.6.peg.856"/>
<dbReference type="AlphaFoldDB" id="A0A0H3BLH4"/>
<organism evidence="1 2">
    <name type="scientific">Treponema pallidum subsp. pallidum (strain SS14)</name>
    <dbReference type="NCBI Taxonomy" id="455434"/>
    <lineage>
        <taxon>Bacteria</taxon>
        <taxon>Pseudomonadati</taxon>
        <taxon>Spirochaetota</taxon>
        <taxon>Spirochaetia</taxon>
        <taxon>Spirochaetales</taxon>
        <taxon>Treponemataceae</taxon>
        <taxon>Treponema</taxon>
    </lineage>
</organism>
<accession>A0A0H3BLH4</accession>
<dbReference type="RefSeq" id="WP_010882312.1">
    <property type="nucleotide sequence ID" value="NC_010741.1"/>
</dbReference>